<name>A0A839SUR1_9PROT</name>
<keyword evidence="4" id="KW-0804">Transcription</keyword>
<keyword evidence="7" id="KW-1185">Reference proteome</keyword>
<proteinExistence type="inferred from homology"/>
<dbReference type="AlphaFoldDB" id="A0A839SUR1"/>
<dbReference type="PANTHER" id="PTHR30126:SF98">
    <property type="entry name" value="HTH-TYPE TRANSCRIPTIONAL ACTIVATOR BAUR"/>
    <property type="match status" value="1"/>
</dbReference>
<gene>
    <name evidence="6" type="ORF">FHR98_001741</name>
</gene>
<evidence type="ECO:0000256" key="3">
    <source>
        <dbReference type="ARBA" id="ARBA00023125"/>
    </source>
</evidence>
<comment type="caution">
    <text evidence="6">The sequence shown here is derived from an EMBL/GenBank/DDBJ whole genome shotgun (WGS) entry which is preliminary data.</text>
</comment>
<evidence type="ECO:0000256" key="1">
    <source>
        <dbReference type="ARBA" id="ARBA00009437"/>
    </source>
</evidence>
<evidence type="ECO:0000313" key="7">
    <source>
        <dbReference type="Proteomes" id="UP000581135"/>
    </source>
</evidence>
<sequence>MNQIEERRKERLSRQLDWNLLRTFMVIVQEGSITRAAERLLLKQPSVSSALKRLETQLARQLIERGPSIFRVTPAGDLLYRECVEIYGSVSRLAVLLRDVHDEISGHITISLASHVVCPTFDEVLSRFHQEHPKVTYALEIDTSAVVVESVLQKRASLGICLVHDKDPRLPYLHLYREFFGFFCGPRHRFFGRSDLQLTDLRGEPNVSFKTDQLSDALRPVALLRERHDLQGPIIGTSSNLEEVRRMIIGGLGIGPLPLHVMTRDQEAGLLWRLPPYEDPPVIDIYMVYNPRAHLNRAERHFIEALQDAVAATPLEERTYVPERANG</sequence>
<dbReference type="Pfam" id="PF03466">
    <property type="entry name" value="LysR_substrate"/>
    <property type="match status" value="1"/>
</dbReference>
<protein>
    <submittedName>
        <fullName evidence="6">DNA-binding transcriptional LysR family regulator</fullName>
    </submittedName>
</protein>
<keyword evidence="3 6" id="KW-0238">DNA-binding</keyword>
<dbReference type="InterPro" id="IPR036390">
    <property type="entry name" value="WH_DNA-bd_sf"/>
</dbReference>
<dbReference type="PANTHER" id="PTHR30126">
    <property type="entry name" value="HTH-TYPE TRANSCRIPTIONAL REGULATOR"/>
    <property type="match status" value="1"/>
</dbReference>
<dbReference type="InterPro" id="IPR005119">
    <property type="entry name" value="LysR_subst-bd"/>
</dbReference>
<evidence type="ECO:0000313" key="6">
    <source>
        <dbReference type="EMBL" id="MBB3065454.1"/>
    </source>
</evidence>
<dbReference type="RefSeq" id="WP_322091234.1">
    <property type="nucleotide sequence ID" value="NZ_JACHXA010000004.1"/>
</dbReference>
<organism evidence="6 7">
    <name type="scientific">Limibacillus halophilus</name>
    <dbReference type="NCBI Taxonomy" id="1579333"/>
    <lineage>
        <taxon>Bacteria</taxon>
        <taxon>Pseudomonadati</taxon>
        <taxon>Pseudomonadota</taxon>
        <taxon>Alphaproteobacteria</taxon>
        <taxon>Rhodospirillales</taxon>
        <taxon>Rhodovibrionaceae</taxon>
        <taxon>Limibacillus</taxon>
    </lineage>
</organism>
<dbReference type="GO" id="GO:0003700">
    <property type="term" value="F:DNA-binding transcription factor activity"/>
    <property type="evidence" value="ECO:0007669"/>
    <property type="project" value="InterPro"/>
</dbReference>
<dbReference type="PROSITE" id="PS50931">
    <property type="entry name" value="HTH_LYSR"/>
    <property type="match status" value="1"/>
</dbReference>
<dbReference type="Pfam" id="PF00126">
    <property type="entry name" value="HTH_1"/>
    <property type="match status" value="1"/>
</dbReference>
<keyword evidence="2" id="KW-0805">Transcription regulation</keyword>
<evidence type="ECO:0000256" key="2">
    <source>
        <dbReference type="ARBA" id="ARBA00023015"/>
    </source>
</evidence>
<dbReference type="Gene3D" id="3.40.190.10">
    <property type="entry name" value="Periplasmic binding protein-like II"/>
    <property type="match status" value="2"/>
</dbReference>
<dbReference type="GO" id="GO:0000976">
    <property type="term" value="F:transcription cis-regulatory region binding"/>
    <property type="evidence" value="ECO:0007669"/>
    <property type="project" value="TreeGrafter"/>
</dbReference>
<dbReference type="EMBL" id="JACHXA010000004">
    <property type="protein sequence ID" value="MBB3065454.1"/>
    <property type="molecule type" value="Genomic_DNA"/>
</dbReference>
<dbReference type="SUPFAM" id="SSF53850">
    <property type="entry name" value="Periplasmic binding protein-like II"/>
    <property type="match status" value="1"/>
</dbReference>
<evidence type="ECO:0000256" key="4">
    <source>
        <dbReference type="ARBA" id="ARBA00023163"/>
    </source>
</evidence>
<reference evidence="6 7" key="1">
    <citation type="submission" date="2020-08" db="EMBL/GenBank/DDBJ databases">
        <title>Genomic Encyclopedia of Type Strains, Phase III (KMG-III): the genomes of soil and plant-associated and newly described type strains.</title>
        <authorList>
            <person name="Whitman W."/>
        </authorList>
    </citation>
    <scope>NUCLEOTIDE SEQUENCE [LARGE SCALE GENOMIC DNA]</scope>
    <source>
        <strain evidence="6 7">CECT 8803</strain>
    </source>
</reference>
<dbReference type="Proteomes" id="UP000581135">
    <property type="component" value="Unassembled WGS sequence"/>
</dbReference>
<dbReference type="InterPro" id="IPR000847">
    <property type="entry name" value="LysR_HTH_N"/>
</dbReference>
<dbReference type="InterPro" id="IPR036388">
    <property type="entry name" value="WH-like_DNA-bd_sf"/>
</dbReference>
<dbReference type="SUPFAM" id="SSF46785">
    <property type="entry name" value="Winged helix' DNA-binding domain"/>
    <property type="match status" value="1"/>
</dbReference>
<evidence type="ECO:0000259" key="5">
    <source>
        <dbReference type="PROSITE" id="PS50931"/>
    </source>
</evidence>
<comment type="similarity">
    <text evidence="1">Belongs to the LysR transcriptional regulatory family.</text>
</comment>
<dbReference type="PRINTS" id="PR00039">
    <property type="entry name" value="HTHLYSR"/>
</dbReference>
<dbReference type="Gene3D" id="1.10.10.10">
    <property type="entry name" value="Winged helix-like DNA-binding domain superfamily/Winged helix DNA-binding domain"/>
    <property type="match status" value="1"/>
</dbReference>
<feature type="domain" description="HTH lysR-type" evidence="5">
    <location>
        <begin position="16"/>
        <end position="73"/>
    </location>
</feature>
<accession>A0A839SUR1</accession>
<dbReference type="CDD" id="cd05466">
    <property type="entry name" value="PBP2_LTTR_substrate"/>
    <property type="match status" value="1"/>
</dbReference>